<evidence type="ECO:0000313" key="2">
    <source>
        <dbReference type="EMBL" id="GLA85722.1"/>
    </source>
</evidence>
<evidence type="ECO:0000256" key="1">
    <source>
        <dbReference type="SAM" id="MobiDB-lite"/>
    </source>
</evidence>
<feature type="compositionally biased region" description="Basic residues" evidence="1">
    <location>
        <begin position="25"/>
        <end position="46"/>
    </location>
</feature>
<dbReference type="Proteomes" id="UP001144157">
    <property type="component" value="Unassembled WGS sequence"/>
</dbReference>
<gene>
    <name evidence="2" type="ORF">AtubIFM56815_009964</name>
</gene>
<reference evidence="2" key="1">
    <citation type="submission" date="2022-07" db="EMBL/GenBank/DDBJ databases">
        <title>Taxonomy of Aspergillus series Nigri: significant species reduction supported by multi-species coalescent approaches.</title>
        <authorList>
            <person name="Bian C."/>
            <person name="Kusuya Y."/>
            <person name="Sklenar F."/>
            <person name="D'hooge E."/>
            <person name="Yaguchi T."/>
            <person name="Takahashi H."/>
            <person name="Hubka V."/>
        </authorList>
    </citation>
    <scope>NUCLEOTIDE SEQUENCE</scope>
    <source>
        <strain evidence="2">IFM 56815</strain>
    </source>
</reference>
<name>A0A9W6EKZ1_ASPTU</name>
<organism evidence="2 3">
    <name type="scientific">Aspergillus tubingensis</name>
    <dbReference type="NCBI Taxonomy" id="5068"/>
    <lineage>
        <taxon>Eukaryota</taxon>
        <taxon>Fungi</taxon>
        <taxon>Dikarya</taxon>
        <taxon>Ascomycota</taxon>
        <taxon>Pezizomycotina</taxon>
        <taxon>Eurotiomycetes</taxon>
        <taxon>Eurotiomycetidae</taxon>
        <taxon>Eurotiales</taxon>
        <taxon>Aspergillaceae</taxon>
        <taxon>Aspergillus</taxon>
        <taxon>Aspergillus subgen. Circumdati</taxon>
    </lineage>
</organism>
<feature type="region of interest" description="Disordered" evidence="1">
    <location>
        <begin position="147"/>
        <end position="175"/>
    </location>
</feature>
<accession>A0A9W6EKZ1</accession>
<evidence type="ECO:0000313" key="3">
    <source>
        <dbReference type="Proteomes" id="UP001144157"/>
    </source>
</evidence>
<proteinExistence type="predicted"/>
<protein>
    <submittedName>
        <fullName evidence="2">Uncharacterized protein</fullName>
    </submittedName>
</protein>
<sequence>MSPPTPPTPPTFQHLLARLALAKRLFLKPKSKRRRTHQTTTTKKKPTTTPPAREYSLRKRPPPVTTPTTLLTSWRDEEDSTDDDDYDPRIERAYLKRKKPVKRAKTSSSENGNLSLIVKIKINMESEAGKAFLNTLGMYQDDNDDNDPIIADEGLGIMDDGDRASHASRQGGYVP</sequence>
<feature type="region of interest" description="Disordered" evidence="1">
    <location>
        <begin position="25"/>
        <end position="87"/>
    </location>
</feature>
<dbReference type="AlphaFoldDB" id="A0A9W6EKZ1"/>
<comment type="caution">
    <text evidence="2">The sequence shown here is derived from an EMBL/GenBank/DDBJ whole genome shotgun (WGS) entry which is preliminary data.</text>
</comment>
<dbReference type="EMBL" id="BRPE01000007">
    <property type="protein sequence ID" value="GLA85722.1"/>
    <property type="molecule type" value="Genomic_DNA"/>
</dbReference>
<feature type="compositionally biased region" description="Acidic residues" evidence="1">
    <location>
        <begin position="76"/>
        <end position="86"/>
    </location>
</feature>